<proteinExistence type="predicted"/>
<dbReference type="GO" id="GO:0140359">
    <property type="term" value="F:ABC-type transporter activity"/>
    <property type="evidence" value="ECO:0007669"/>
    <property type="project" value="InterPro"/>
</dbReference>
<sequence length="545" mass="62073">MKKYIKKINVILQMPIKRYIFKQVKCLLFMIMYTVFSLAFPGFISLIIDEGVKRSNIEKIAFYCSLMLVCGILMIFFQYLQKVSFYKLAQEIVYNMKHTIFEKLSERNLKFWTHYQVGDVLRILENDIDNIQNLLTSTISNIIINFLVAAGITLVLVVINPVIGITVLLMALIFAQIQKRCGDKIQNGMEVLRVEMGDLSSVINEMLNNITSIQMANLTELEKKRFDIKNKNVIQQFITQIKKITITQLIGMSFNIIGILVVLCAGANEVLKGRLSIGVLFSMTIYVQRLYGPIVTLGTEYINIKNTKPMIDKVQKILENEDSVLGGVVNWTNVKGKIDFINVNFKYKDKWILRDFSIEILENTIMGIVGENGSGKSTIIKLLSKLCVPQSGMIYLDGIPIENLTYESVKRNIAVIPQDNFLPYGSLKSIMEINSKEKEKVMYELMEKMGISIAKFPEGLNTEISENMGNLSGGEIQKLSLIRALLQDKKIYILDEPTSAMDLESESKFCSIVKEYLINKTVLIITHRQEILSVCDSIIQLNYEL</sequence>
<dbReference type="OrthoDB" id="1887693at2"/>
<dbReference type="Pfam" id="PF00005">
    <property type="entry name" value="ABC_tran"/>
    <property type="match status" value="1"/>
</dbReference>
<evidence type="ECO:0000256" key="4">
    <source>
        <dbReference type="ARBA" id="ARBA00022840"/>
    </source>
</evidence>
<keyword evidence="3" id="KW-0547">Nucleotide-binding</keyword>
<feature type="domain" description="ABC transporter" evidence="8">
    <location>
        <begin position="338"/>
        <end position="545"/>
    </location>
</feature>
<dbReference type="PANTHER" id="PTHR24221:SF654">
    <property type="entry name" value="ATP-BINDING CASSETTE SUB-FAMILY B MEMBER 6"/>
    <property type="match status" value="1"/>
</dbReference>
<comment type="subcellular location">
    <subcellularLocation>
        <location evidence="1">Cell membrane</location>
        <topology evidence="1">Multi-pass membrane protein</topology>
    </subcellularLocation>
</comment>
<dbReference type="PROSITE" id="PS00211">
    <property type="entry name" value="ABC_TRANSPORTER_1"/>
    <property type="match status" value="1"/>
</dbReference>
<evidence type="ECO:0000259" key="9">
    <source>
        <dbReference type="PROSITE" id="PS50929"/>
    </source>
</evidence>
<dbReference type="AlphaFoldDB" id="A0A174PGE9"/>
<dbReference type="PROSITE" id="PS50893">
    <property type="entry name" value="ABC_TRANSPORTER_2"/>
    <property type="match status" value="1"/>
</dbReference>
<dbReference type="SUPFAM" id="SSF90123">
    <property type="entry name" value="ABC transporter transmembrane region"/>
    <property type="match status" value="1"/>
</dbReference>
<accession>A0A174PGE9</accession>
<dbReference type="GO" id="GO:0005886">
    <property type="term" value="C:plasma membrane"/>
    <property type="evidence" value="ECO:0007669"/>
    <property type="project" value="UniProtKB-SubCell"/>
</dbReference>
<keyword evidence="4 10" id="KW-0067">ATP-binding</keyword>
<feature type="domain" description="ABC transmembrane type-1" evidence="9">
    <location>
        <begin position="27"/>
        <end position="306"/>
    </location>
</feature>
<dbReference type="EMBL" id="CZAW01000020">
    <property type="protein sequence ID" value="CUP57890.1"/>
    <property type="molecule type" value="Genomic_DNA"/>
</dbReference>
<gene>
    <name evidence="10" type="ORF">ERS852523_02085</name>
</gene>
<dbReference type="GO" id="GO:0005524">
    <property type="term" value="F:ATP binding"/>
    <property type="evidence" value="ECO:0007669"/>
    <property type="project" value="UniProtKB-KW"/>
</dbReference>
<feature type="transmembrane region" description="Helical" evidence="7">
    <location>
        <begin position="26"/>
        <end position="48"/>
    </location>
</feature>
<dbReference type="InterPro" id="IPR011527">
    <property type="entry name" value="ABC1_TM_dom"/>
</dbReference>
<dbReference type="InterPro" id="IPR036640">
    <property type="entry name" value="ABC1_TM_sf"/>
</dbReference>
<keyword evidence="5 7" id="KW-1133">Transmembrane helix</keyword>
<evidence type="ECO:0000256" key="1">
    <source>
        <dbReference type="ARBA" id="ARBA00004651"/>
    </source>
</evidence>
<dbReference type="RefSeq" id="WP_055151529.1">
    <property type="nucleotide sequence ID" value="NZ_CZAW01000020.1"/>
</dbReference>
<dbReference type="InterPro" id="IPR003593">
    <property type="entry name" value="AAA+_ATPase"/>
</dbReference>
<dbReference type="SUPFAM" id="SSF52540">
    <property type="entry name" value="P-loop containing nucleoside triphosphate hydrolases"/>
    <property type="match status" value="1"/>
</dbReference>
<dbReference type="CDD" id="cd07346">
    <property type="entry name" value="ABC_6TM_exporters"/>
    <property type="match status" value="1"/>
</dbReference>
<dbReference type="InterPro" id="IPR027417">
    <property type="entry name" value="P-loop_NTPase"/>
</dbReference>
<dbReference type="InterPro" id="IPR039421">
    <property type="entry name" value="Type_1_exporter"/>
</dbReference>
<organism evidence="10 11">
    <name type="scientific">Blautia wexlerae</name>
    <dbReference type="NCBI Taxonomy" id="418240"/>
    <lineage>
        <taxon>Bacteria</taxon>
        <taxon>Bacillati</taxon>
        <taxon>Bacillota</taxon>
        <taxon>Clostridia</taxon>
        <taxon>Lachnospirales</taxon>
        <taxon>Lachnospiraceae</taxon>
        <taxon>Blautia</taxon>
    </lineage>
</organism>
<dbReference type="GO" id="GO:0034040">
    <property type="term" value="F:ATPase-coupled lipid transmembrane transporter activity"/>
    <property type="evidence" value="ECO:0007669"/>
    <property type="project" value="TreeGrafter"/>
</dbReference>
<dbReference type="GO" id="GO:0016887">
    <property type="term" value="F:ATP hydrolysis activity"/>
    <property type="evidence" value="ECO:0007669"/>
    <property type="project" value="InterPro"/>
</dbReference>
<feature type="transmembrane region" description="Helical" evidence="7">
    <location>
        <begin position="142"/>
        <end position="175"/>
    </location>
</feature>
<evidence type="ECO:0000256" key="2">
    <source>
        <dbReference type="ARBA" id="ARBA00022692"/>
    </source>
</evidence>
<keyword evidence="6 7" id="KW-0472">Membrane</keyword>
<dbReference type="PROSITE" id="PS50929">
    <property type="entry name" value="ABC_TM1F"/>
    <property type="match status" value="1"/>
</dbReference>
<evidence type="ECO:0000313" key="11">
    <source>
        <dbReference type="Proteomes" id="UP000095712"/>
    </source>
</evidence>
<dbReference type="InterPro" id="IPR017871">
    <property type="entry name" value="ABC_transporter-like_CS"/>
</dbReference>
<dbReference type="EC" id="3.6.3.-" evidence="10"/>
<dbReference type="Proteomes" id="UP000095712">
    <property type="component" value="Unassembled WGS sequence"/>
</dbReference>
<feature type="transmembrane region" description="Helical" evidence="7">
    <location>
        <begin position="60"/>
        <end position="80"/>
    </location>
</feature>
<dbReference type="PANTHER" id="PTHR24221">
    <property type="entry name" value="ATP-BINDING CASSETTE SUB-FAMILY B"/>
    <property type="match status" value="1"/>
</dbReference>
<protein>
    <submittedName>
        <fullName evidence="10">Putative multidrug export ATP-binding/permease protein SAV1866</fullName>
        <ecNumber evidence="10">3.6.3.-</ecNumber>
    </submittedName>
</protein>
<dbReference type="Gene3D" id="1.20.1560.10">
    <property type="entry name" value="ABC transporter type 1, transmembrane domain"/>
    <property type="match status" value="1"/>
</dbReference>
<dbReference type="InterPro" id="IPR003439">
    <property type="entry name" value="ABC_transporter-like_ATP-bd"/>
</dbReference>
<evidence type="ECO:0000259" key="8">
    <source>
        <dbReference type="PROSITE" id="PS50893"/>
    </source>
</evidence>
<dbReference type="Gene3D" id="3.40.50.300">
    <property type="entry name" value="P-loop containing nucleotide triphosphate hydrolases"/>
    <property type="match status" value="1"/>
</dbReference>
<keyword evidence="10" id="KW-0378">Hydrolase</keyword>
<evidence type="ECO:0000256" key="5">
    <source>
        <dbReference type="ARBA" id="ARBA00022989"/>
    </source>
</evidence>
<evidence type="ECO:0000256" key="3">
    <source>
        <dbReference type="ARBA" id="ARBA00022741"/>
    </source>
</evidence>
<name>A0A174PGE9_9FIRM</name>
<evidence type="ECO:0000256" key="6">
    <source>
        <dbReference type="ARBA" id="ARBA00023136"/>
    </source>
</evidence>
<dbReference type="CDD" id="cd03228">
    <property type="entry name" value="ABCC_MRP_Like"/>
    <property type="match status" value="1"/>
</dbReference>
<dbReference type="SMART" id="SM00382">
    <property type="entry name" value="AAA"/>
    <property type="match status" value="1"/>
</dbReference>
<keyword evidence="2 7" id="KW-0812">Transmembrane</keyword>
<reference evidence="10 11" key="1">
    <citation type="submission" date="2015-09" db="EMBL/GenBank/DDBJ databases">
        <authorList>
            <consortium name="Pathogen Informatics"/>
        </authorList>
    </citation>
    <scope>NUCLEOTIDE SEQUENCE [LARGE SCALE GENOMIC DNA]</scope>
    <source>
        <strain evidence="10 11">2789STDY5834911</strain>
    </source>
</reference>
<evidence type="ECO:0000256" key="7">
    <source>
        <dbReference type="SAM" id="Phobius"/>
    </source>
</evidence>
<evidence type="ECO:0000313" key="10">
    <source>
        <dbReference type="EMBL" id="CUP57890.1"/>
    </source>
</evidence>
<dbReference type="Pfam" id="PF00664">
    <property type="entry name" value="ABC_membrane"/>
    <property type="match status" value="1"/>
</dbReference>